<comment type="catalytic activity">
    <reaction evidence="6 8 9">
        <text>Hydrolysis of proteins to small peptides in the presence of ATP and magnesium. alpha-casein is the usual test substrate. In the absence of ATP, only oligopeptides shorter than five residues are hydrolyzed (such as succinyl-Leu-Tyr-|-NHMec, and Leu-Tyr-Leu-|-Tyr-Trp, in which cleavage of the -Tyr-|-Leu- and -Tyr-|-Trp bonds also occurs).</text>
        <dbReference type="EC" id="3.4.21.92"/>
    </reaction>
</comment>
<keyword evidence="3 8" id="KW-0645">Protease</keyword>
<evidence type="ECO:0000256" key="3">
    <source>
        <dbReference type="ARBA" id="ARBA00022670"/>
    </source>
</evidence>
<evidence type="ECO:0000256" key="7">
    <source>
        <dbReference type="ARBA" id="ARBA00055217"/>
    </source>
</evidence>
<dbReference type="PANTHER" id="PTHR10381">
    <property type="entry name" value="ATP-DEPENDENT CLP PROTEASE PROTEOLYTIC SUBUNIT"/>
    <property type="match status" value="1"/>
</dbReference>
<dbReference type="GO" id="GO:0009368">
    <property type="term" value="C:endopeptidase Clp complex"/>
    <property type="evidence" value="ECO:0007669"/>
    <property type="project" value="TreeGrafter"/>
</dbReference>
<dbReference type="GO" id="GO:0006515">
    <property type="term" value="P:protein quality control for misfolded or incompletely synthesized proteins"/>
    <property type="evidence" value="ECO:0007669"/>
    <property type="project" value="TreeGrafter"/>
</dbReference>
<dbReference type="GO" id="GO:0051117">
    <property type="term" value="F:ATPase binding"/>
    <property type="evidence" value="ECO:0007669"/>
    <property type="project" value="TreeGrafter"/>
</dbReference>
<gene>
    <name evidence="8 11" type="primary">clpP</name>
</gene>
<dbReference type="GO" id="GO:0009570">
    <property type="term" value="C:chloroplast stroma"/>
    <property type="evidence" value="ECO:0007669"/>
    <property type="project" value="UniProtKB-SubCell"/>
</dbReference>
<dbReference type="AlphaFoldDB" id="A0AAU7VAD7"/>
<feature type="active site" evidence="8 9">
    <location>
        <position position="126"/>
    </location>
</feature>
<dbReference type="Gene3D" id="3.90.226.10">
    <property type="entry name" value="2-enoyl-CoA Hydratase, Chain A, domain 1"/>
    <property type="match status" value="1"/>
</dbReference>
<geneLocation type="chloroplast" evidence="11"/>
<evidence type="ECO:0000313" key="11">
    <source>
        <dbReference type="EMBL" id="XBW34428.1"/>
    </source>
</evidence>
<keyword evidence="2 11" id="KW-0934">Plastid</keyword>
<keyword evidence="11" id="KW-0150">Chloroplast</keyword>
<dbReference type="PRINTS" id="PR00127">
    <property type="entry name" value="CLPPROTEASEP"/>
</dbReference>
<dbReference type="HAMAP" id="MF_00444">
    <property type="entry name" value="ClpP"/>
    <property type="match status" value="1"/>
</dbReference>
<dbReference type="EMBL" id="OR858607">
    <property type="protein sequence ID" value="XBW34428.1"/>
    <property type="molecule type" value="Genomic_DNA"/>
</dbReference>
<dbReference type="InterPro" id="IPR023562">
    <property type="entry name" value="ClpP/TepA"/>
</dbReference>
<accession>A0AAU7VAD7</accession>
<dbReference type="InterPro" id="IPR033135">
    <property type="entry name" value="ClpP_His_AS"/>
</dbReference>
<evidence type="ECO:0000256" key="6">
    <source>
        <dbReference type="ARBA" id="ARBA00034021"/>
    </source>
</evidence>
<dbReference type="InterPro" id="IPR029045">
    <property type="entry name" value="ClpP/crotonase-like_dom_sf"/>
</dbReference>
<dbReference type="GO" id="GO:0004176">
    <property type="term" value="F:ATP-dependent peptidase activity"/>
    <property type="evidence" value="ECO:0007669"/>
    <property type="project" value="InterPro"/>
</dbReference>
<dbReference type="SUPFAM" id="SSF52096">
    <property type="entry name" value="ClpP/crotonase"/>
    <property type="match status" value="1"/>
</dbReference>
<comment type="similarity">
    <text evidence="1 8 10">Belongs to the peptidase S14 family.</text>
</comment>
<comment type="function">
    <text evidence="7 8">Cleaves peptides in various proteins in a process that requires ATP hydrolysis. Has a chymotrypsin-like activity. Plays a major role in the degradation of misfolded proteins.</text>
</comment>
<reference evidence="11" key="1">
    <citation type="submission" date="2023-11" db="EMBL/GenBank/DDBJ databases">
        <authorList>
            <person name="Liu Y."/>
        </authorList>
    </citation>
    <scope>NUCLEOTIDE SEQUENCE</scope>
</reference>
<feature type="active site" description="Nucleophile" evidence="8">
    <location>
        <position position="101"/>
    </location>
</feature>
<dbReference type="EC" id="3.4.21.92" evidence="8"/>
<dbReference type="PROSITE" id="PS00382">
    <property type="entry name" value="CLP_PROTEASE_HIS"/>
    <property type="match status" value="1"/>
</dbReference>
<dbReference type="InterPro" id="IPR001907">
    <property type="entry name" value="ClpP"/>
</dbReference>
<evidence type="ECO:0000256" key="10">
    <source>
        <dbReference type="RuleBase" id="RU003567"/>
    </source>
</evidence>
<dbReference type="FunFam" id="3.90.226.10:FF:000006">
    <property type="entry name" value="ATP-dependent Clp protease proteolytic subunit"/>
    <property type="match status" value="1"/>
</dbReference>
<comment type="subcellular location">
    <subcellularLocation>
        <location evidence="8">Plastid</location>
        <location evidence="8">Chloroplast stroma</location>
    </subcellularLocation>
</comment>
<sequence>MPIGVPKVPYRLPGEEDAVYVDIYNLLYRERILFLAQGVNDEISNQLVGIMVYLNAEDETREMFMYINSPGGSVLAGLAVFDAMEYVEPDVTTICMGMAMSMGSFVLAGGELGKRIALPHARIMIHQPSSSYYDGSAGEFFMEASEVLRIREEITRIYSARTGQPRRVISDDMERDVFLSSGEAKEYGLVDQVVVNMESIPWVDND</sequence>
<comment type="subunit">
    <text evidence="8">Component of the chloroplastic Clp protease core complex.</text>
</comment>
<dbReference type="PANTHER" id="PTHR10381:SF15">
    <property type="entry name" value="CHLOROPLASTIC ATP-DEPENDENT CLP PROTEASE PROTEOLYTIC SUBUNIT 1"/>
    <property type="match status" value="1"/>
</dbReference>
<dbReference type="Pfam" id="PF00574">
    <property type="entry name" value="CLP_protease"/>
    <property type="match status" value="1"/>
</dbReference>
<name>A0AAU7VAD7_9VIRI</name>
<evidence type="ECO:0000256" key="2">
    <source>
        <dbReference type="ARBA" id="ARBA00022640"/>
    </source>
</evidence>
<evidence type="ECO:0000256" key="1">
    <source>
        <dbReference type="ARBA" id="ARBA00007039"/>
    </source>
</evidence>
<keyword evidence="5 8" id="KW-0720">Serine protease</keyword>
<dbReference type="CDD" id="cd07017">
    <property type="entry name" value="S14_ClpP_2"/>
    <property type="match status" value="1"/>
</dbReference>
<evidence type="ECO:0000256" key="8">
    <source>
        <dbReference type="HAMAP-Rule" id="MF_00444"/>
    </source>
</evidence>
<proteinExistence type="inferred from homology"/>
<dbReference type="GO" id="GO:0004252">
    <property type="term" value="F:serine-type endopeptidase activity"/>
    <property type="evidence" value="ECO:0007669"/>
    <property type="project" value="UniProtKB-UniRule"/>
</dbReference>
<keyword evidence="4 8" id="KW-0378">Hydrolase</keyword>
<evidence type="ECO:0000256" key="5">
    <source>
        <dbReference type="ARBA" id="ARBA00022825"/>
    </source>
</evidence>
<evidence type="ECO:0000256" key="9">
    <source>
        <dbReference type="PROSITE-ProRule" id="PRU10086"/>
    </source>
</evidence>
<protein>
    <recommendedName>
        <fullName evidence="8 10">ATP-dependent Clp protease proteolytic subunit</fullName>
        <ecNumber evidence="8">3.4.21.92</ecNumber>
    </recommendedName>
    <alternativeName>
        <fullName evidence="8">Endopeptidase Clp</fullName>
    </alternativeName>
</protein>
<evidence type="ECO:0000256" key="4">
    <source>
        <dbReference type="ARBA" id="ARBA00022801"/>
    </source>
</evidence>
<organism evidence="11">
    <name type="scientific">Streptosarcina moshanensis</name>
    <dbReference type="NCBI Taxonomy" id="3096259"/>
    <lineage>
        <taxon>Eukaryota</taxon>
        <taxon>Viridiplantae</taxon>
        <taxon>Streptophyta</taxon>
        <taxon>Klebsormidiophyceae</taxon>
        <taxon>Hormidiellales</taxon>
        <taxon>Hormidiellaceae</taxon>
        <taxon>Streptosarcina</taxon>
    </lineage>
</organism>